<evidence type="ECO:0000256" key="1">
    <source>
        <dbReference type="ARBA" id="ARBA00004123"/>
    </source>
</evidence>
<feature type="compositionally biased region" description="Polar residues" evidence="7">
    <location>
        <begin position="297"/>
        <end position="314"/>
    </location>
</feature>
<feature type="compositionally biased region" description="Basic and acidic residues" evidence="7">
    <location>
        <begin position="743"/>
        <end position="755"/>
    </location>
</feature>
<feature type="region of interest" description="Disordered" evidence="7">
    <location>
        <begin position="297"/>
        <end position="415"/>
    </location>
</feature>
<feature type="region of interest" description="Disordered" evidence="7">
    <location>
        <begin position="797"/>
        <end position="1081"/>
    </location>
</feature>
<keyword evidence="3 6" id="KW-0863">Zinc-finger</keyword>
<feature type="compositionally biased region" description="Basic and acidic residues" evidence="7">
    <location>
        <begin position="390"/>
        <end position="407"/>
    </location>
</feature>
<feature type="compositionally biased region" description="Basic and acidic residues" evidence="7">
    <location>
        <begin position="1186"/>
        <end position="1200"/>
    </location>
</feature>
<feature type="compositionally biased region" description="Basic and acidic residues" evidence="7">
    <location>
        <begin position="682"/>
        <end position="701"/>
    </location>
</feature>
<feature type="compositionally biased region" description="Basic and acidic residues" evidence="7">
    <location>
        <begin position="332"/>
        <end position="349"/>
    </location>
</feature>
<dbReference type="EMBL" id="WVUK01000015">
    <property type="protein sequence ID" value="KAF7496243.1"/>
    <property type="molecule type" value="Genomic_DNA"/>
</dbReference>
<dbReference type="Gene3D" id="3.30.40.10">
    <property type="entry name" value="Zinc/RING finger domain, C3HC4 (zinc finger)"/>
    <property type="match status" value="1"/>
</dbReference>
<feature type="compositionally biased region" description="Basic and acidic residues" evidence="7">
    <location>
        <begin position="884"/>
        <end position="893"/>
    </location>
</feature>
<reference evidence="12" key="3">
    <citation type="submission" date="2022-06" db="UniProtKB">
        <authorList>
            <consortium name="EnsemblMetazoa"/>
        </authorList>
    </citation>
    <scope>IDENTIFICATION</scope>
</reference>
<feature type="compositionally biased region" description="Basic and acidic residues" evidence="7">
    <location>
        <begin position="801"/>
        <end position="810"/>
    </location>
</feature>
<evidence type="ECO:0000256" key="2">
    <source>
        <dbReference type="ARBA" id="ARBA00022723"/>
    </source>
</evidence>
<feature type="compositionally biased region" description="Low complexity" evidence="7">
    <location>
        <begin position="938"/>
        <end position="949"/>
    </location>
</feature>
<dbReference type="Proteomes" id="UP000070412">
    <property type="component" value="Unassembled WGS sequence"/>
</dbReference>
<dbReference type="GO" id="GO:0005634">
    <property type="term" value="C:nucleus"/>
    <property type="evidence" value="ECO:0007669"/>
    <property type="project" value="UniProtKB-SubCell"/>
</dbReference>
<evidence type="ECO:0000256" key="7">
    <source>
        <dbReference type="SAM" id="MobiDB-lite"/>
    </source>
</evidence>
<feature type="compositionally biased region" description="Basic residues" evidence="7">
    <location>
        <begin position="958"/>
        <end position="973"/>
    </location>
</feature>
<dbReference type="Gene3D" id="4.10.60.10">
    <property type="entry name" value="Zinc finger, CCHC-type"/>
    <property type="match status" value="1"/>
</dbReference>
<keyword evidence="4" id="KW-0862">Zinc</keyword>
<feature type="domain" description="CCHC-type" evidence="9">
    <location>
        <begin position="156"/>
        <end position="170"/>
    </location>
</feature>
<feature type="compositionally biased region" description="Polar residues" evidence="7">
    <location>
        <begin position="350"/>
        <end position="369"/>
    </location>
</feature>
<feature type="compositionally biased region" description="Basic and acidic residues" evidence="7">
    <location>
        <begin position="1060"/>
        <end position="1081"/>
    </location>
</feature>
<keyword evidence="5" id="KW-0539">Nucleus</keyword>
<feature type="region of interest" description="Disordered" evidence="7">
    <location>
        <begin position="593"/>
        <end position="769"/>
    </location>
</feature>
<evidence type="ECO:0000259" key="9">
    <source>
        <dbReference type="PROSITE" id="PS50158"/>
    </source>
</evidence>
<reference evidence="13" key="1">
    <citation type="journal article" date="2020" name="PLoS Negl. Trop. Dis.">
        <title>High-quality nuclear genome for Sarcoptes scabiei-A critical resource for a neglected parasite.</title>
        <authorList>
            <person name="Korhonen P.K."/>
            <person name="Gasser R.B."/>
            <person name="Ma G."/>
            <person name="Wang T."/>
            <person name="Stroehlein A.J."/>
            <person name="Young N.D."/>
            <person name="Ang C.S."/>
            <person name="Fernando D.D."/>
            <person name="Lu H.C."/>
            <person name="Taylor S."/>
            <person name="Reynolds S.L."/>
            <person name="Mofiz E."/>
            <person name="Najaraj S.H."/>
            <person name="Gowda H."/>
            <person name="Madugundu A."/>
            <person name="Renuse S."/>
            <person name="Holt D."/>
            <person name="Pandey A."/>
            <person name="Papenfuss A.T."/>
            <person name="Fischer K."/>
        </authorList>
    </citation>
    <scope>NUCLEOTIDE SEQUENCE [LARGE SCALE GENOMIC DNA]</scope>
</reference>
<keyword evidence="13" id="KW-1185">Reference proteome</keyword>
<feature type="compositionally biased region" description="Basic and acidic residues" evidence="7">
    <location>
        <begin position="1021"/>
        <end position="1051"/>
    </location>
</feature>
<feature type="compositionally biased region" description="Basic residues" evidence="7">
    <location>
        <begin position="597"/>
        <end position="628"/>
    </location>
</feature>
<dbReference type="OrthoDB" id="106784at2759"/>
<keyword evidence="2" id="KW-0479">Metal-binding</keyword>
<dbReference type="Pfam" id="PF08783">
    <property type="entry name" value="DWNN"/>
    <property type="match status" value="1"/>
</dbReference>
<evidence type="ECO:0000256" key="4">
    <source>
        <dbReference type="ARBA" id="ARBA00022833"/>
    </source>
</evidence>
<dbReference type="GO" id="GO:0006511">
    <property type="term" value="P:ubiquitin-dependent protein catabolic process"/>
    <property type="evidence" value="ECO:0007669"/>
    <property type="project" value="TreeGrafter"/>
</dbReference>
<dbReference type="SMART" id="SM00343">
    <property type="entry name" value="ZnF_C2HC"/>
    <property type="match status" value="1"/>
</dbReference>
<evidence type="ECO:0000256" key="5">
    <source>
        <dbReference type="ARBA" id="ARBA00023242"/>
    </source>
</evidence>
<feature type="compositionally biased region" description="Basic and acidic residues" evidence="7">
    <location>
        <begin position="1289"/>
        <end position="1335"/>
    </location>
</feature>
<feature type="domain" description="DWNN" evidence="10">
    <location>
        <begin position="3"/>
        <end position="77"/>
    </location>
</feature>
<feature type="compositionally biased region" description="Low complexity" evidence="7">
    <location>
        <begin position="1450"/>
        <end position="1459"/>
    </location>
</feature>
<feature type="compositionally biased region" description="Basic residues" evidence="7">
    <location>
        <begin position="756"/>
        <end position="769"/>
    </location>
</feature>
<feature type="compositionally biased region" description="Low complexity" evidence="7">
    <location>
        <begin position="1416"/>
        <end position="1425"/>
    </location>
</feature>
<feature type="compositionally biased region" description="Basic residues" evidence="7">
    <location>
        <begin position="653"/>
        <end position="664"/>
    </location>
</feature>
<gene>
    <name evidence="11" type="ORF">SSS_2408</name>
</gene>
<dbReference type="GO" id="GO:0016567">
    <property type="term" value="P:protein ubiquitination"/>
    <property type="evidence" value="ECO:0007669"/>
    <property type="project" value="InterPro"/>
</dbReference>
<accession>A0A834VJ93</accession>
<dbReference type="SMART" id="SM00184">
    <property type="entry name" value="RING"/>
    <property type="match status" value="1"/>
</dbReference>
<evidence type="ECO:0000256" key="6">
    <source>
        <dbReference type="PROSITE-ProRule" id="PRU00047"/>
    </source>
</evidence>
<evidence type="ECO:0000313" key="12">
    <source>
        <dbReference type="EnsemblMetazoa" id="KAF7496243.1"/>
    </source>
</evidence>
<feature type="compositionally biased region" description="Basic and acidic residues" evidence="7">
    <location>
        <begin position="847"/>
        <end position="856"/>
    </location>
</feature>
<dbReference type="GO" id="GO:0006397">
    <property type="term" value="P:mRNA processing"/>
    <property type="evidence" value="ECO:0007669"/>
    <property type="project" value="InterPro"/>
</dbReference>
<evidence type="ECO:0000313" key="11">
    <source>
        <dbReference type="EMBL" id="KAF7496243.1"/>
    </source>
</evidence>
<dbReference type="InterPro" id="IPR036875">
    <property type="entry name" value="Znf_CCHC_sf"/>
</dbReference>
<dbReference type="EnsemblMetazoa" id="SSS_2408s_mrna">
    <property type="protein sequence ID" value="KAF7496243.1"/>
    <property type="gene ID" value="SSS_2408"/>
</dbReference>
<reference evidence="11" key="2">
    <citation type="submission" date="2020-01" db="EMBL/GenBank/DDBJ databases">
        <authorList>
            <person name="Korhonen P.K.K."/>
            <person name="Guangxu M.G."/>
            <person name="Wang T.W."/>
            <person name="Stroehlein A.J.S."/>
            <person name="Young N.D."/>
            <person name="Ang C.-S.A."/>
            <person name="Fernando D.W.F."/>
            <person name="Lu H.L."/>
            <person name="Taylor S.T."/>
            <person name="Ehtesham M.E.M."/>
            <person name="Najaraj S.H.N."/>
            <person name="Harsha G.H.G."/>
            <person name="Madugundu A.M."/>
            <person name="Renuse S.R."/>
            <person name="Holt D.H."/>
            <person name="Pandey A.P."/>
            <person name="Papenfuss A.P."/>
            <person name="Gasser R.B.G."/>
            <person name="Fischer K.F."/>
        </authorList>
    </citation>
    <scope>NUCLEOTIDE SEQUENCE</scope>
    <source>
        <strain evidence="11">SSS_KF_BRIS2020</strain>
    </source>
</reference>
<dbReference type="SUPFAM" id="SSF57850">
    <property type="entry name" value="RING/U-box"/>
    <property type="match status" value="1"/>
</dbReference>
<name>A0A834VJ93_SARSC</name>
<dbReference type="CDD" id="cd16620">
    <property type="entry name" value="vRING-HC-C4C4_RBBP6"/>
    <property type="match status" value="1"/>
</dbReference>
<organism evidence="11">
    <name type="scientific">Sarcoptes scabiei</name>
    <name type="common">Itch mite</name>
    <name type="synonym">Acarus scabiei</name>
    <dbReference type="NCBI Taxonomy" id="52283"/>
    <lineage>
        <taxon>Eukaryota</taxon>
        <taxon>Metazoa</taxon>
        <taxon>Ecdysozoa</taxon>
        <taxon>Arthropoda</taxon>
        <taxon>Chelicerata</taxon>
        <taxon>Arachnida</taxon>
        <taxon>Acari</taxon>
        <taxon>Acariformes</taxon>
        <taxon>Sarcoptiformes</taxon>
        <taxon>Astigmata</taxon>
        <taxon>Psoroptidia</taxon>
        <taxon>Sarcoptoidea</taxon>
        <taxon>Sarcoptidae</taxon>
        <taxon>Sarcoptinae</taxon>
        <taxon>Sarcoptes</taxon>
    </lineage>
</organism>
<feature type="region of interest" description="Disordered" evidence="7">
    <location>
        <begin position="1277"/>
        <end position="1480"/>
    </location>
</feature>
<dbReference type="GO" id="GO:0061630">
    <property type="term" value="F:ubiquitin protein ligase activity"/>
    <property type="evidence" value="ECO:0007669"/>
    <property type="project" value="InterPro"/>
</dbReference>
<dbReference type="InterPro" id="IPR001841">
    <property type="entry name" value="Znf_RING"/>
</dbReference>
<feature type="compositionally biased region" description="Basic residues" evidence="7">
    <location>
        <begin position="926"/>
        <end position="937"/>
    </location>
</feature>
<dbReference type="PROSITE" id="PS51282">
    <property type="entry name" value="DWNN"/>
    <property type="match status" value="1"/>
</dbReference>
<sequence>MSVHYKFKSGKEAHTITFDSLHISLGELKKAIMQQRKIGKMPILIYKSLMLKQKKVVYQNNSTLIPKNTSVIVARVPVANTGHKKAWNKNQSNANSAENVSTDISASMFAPDKLNSSTSEEDKIKEMLTQSTKDYDPNKYAKGRGPMGPLPPNYTCYRCGNPGHYIKHCPTNNIDVKRRAMITANGEYAVPLIDHVAYKEIKKEKPPFAENENEAESEPKIEIPSDLQCTLCKNLLQDAVLIPCCGNSFCDECIRTLLLESDNHECPSCHEINVSPNDLIPNRFLRISVGKFKNESGYQNNLQKSNESKSSTIESEAMKSEPIEENDVADQSAERKESSDGPDANDTHTESFTAENSNQSNKNLDQSGSDVHIDEEHKEETIENSDDFGGDSRDPSGENKSNEDKKSATLAKSEQPLVPSLVPPIAPLPVIGPGGILPPPPQFGLNFPNKFRNQIRVRSSGNSLFPPRPAPPILMPPRLNHNRNMFPDTTTPFFSDPSTVSGFGPLPPPPPLPFGYGPQIRNTMFDNMFPPINNRAVNAMNPLLPYPNMNPVGNSSMSGRTMPMIDSNNPYYPSASYRYRDDYEDKLERFNRQLASRSKRSPRMHSRYHSHDRRSSHSRSPTPRKRSRSISSDSSKSSHRSHRSSRRSESRHNRERRSKIRSRSKSLSPSSHRHGNSTNKSVSRDHGNKSGNREKRSDSRSKHSKRERSKNRSDHRSDKRNRSKRESPYSKPSSSSNSHKRKIDSDDKNKSTYDRHQHHSKRHDVKNFLKPKTHNLNLILFQPKPITFLKSRDEEMIDSESDARTNDNRNDQNPLIRTKHDRSENSYSSSDEDDQDHHQHHHRRRSQSKESTKIKDDDDNDDDNDDGDSSARSSKSMADQSNSFERENFDDQSHQNVSSKCTESFDEVKDNKMKGNSSKKASSPIVKRKDRKKKRARSASSSSSSSDSSSSDDEKESSHHHRHHRRKESKKLKSNKEEKDSSGQNRDSNKKTKKSSNRENSACGKTDRIPDDSSLKSSRKSSNDHKSRSNKESEDGRPSKSSIAKESDKNSKTLKKSGSNKKEKTKNENKDEIFVKNDEKIDDKHLSQTCADKISKEIEENRSELQSKQKELIGSMTISRNKDPINELTKESNNDLSKEISIADRKLTKNIKENDASDVVHSEDVRKLNEVEIKIQEDYSDLESEDVFKNKSSDGQHHSLEPMNEINPIRLSSASLSRPNKSDENVKHHNKIDKVFNVALNETSTSGGDDNIKEHTKIIKTNDEGKLLVSFSIAKKSDESNKLKMSSRKISDNDYLDHVKIKSKVSLKDKDREKEKDKNRNETSRSTSDRKESNRDSQTTKYRGHSTKVIRNRDHHSSSSSSLTKKIENKSKSKSSSSTSLSKDKKKSKEERSSKRHRSSNKKHSKSSHRHRNHHSSSSSSSSSSSDDEEDDDDDDDGDSIVKKKKIKSTIDSSSVRKASSSKHHGSGGGEKSSNKSHRK</sequence>
<feature type="compositionally biased region" description="Basic and acidic residues" evidence="7">
    <location>
        <begin position="1005"/>
        <end position="1014"/>
    </location>
</feature>
<dbReference type="InterPro" id="IPR001878">
    <property type="entry name" value="Znf_CCHC"/>
</dbReference>
<feature type="compositionally biased region" description="Basic and acidic residues" evidence="7">
    <location>
        <begin position="371"/>
        <end position="381"/>
    </location>
</feature>
<evidence type="ECO:0000259" key="10">
    <source>
        <dbReference type="PROSITE" id="PS51282"/>
    </source>
</evidence>
<evidence type="ECO:0000256" key="3">
    <source>
        <dbReference type="ARBA" id="ARBA00022771"/>
    </source>
</evidence>
<dbReference type="PANTHER" id="PTHR15439">
    <property type="entry name" value="RETINOBLASTOMA-BINDING PROTEIN 6"/>
    <property type="match status" value="1"/>
</dbReference>
<dbReference type="GO" id="GO:0008270">
    <property type="term" value="F:zinc ion binding"/>
    <property type="evidence" value="ECO:0007669"/>
    <property type="project" value="UniProtKB-KW"/>
</dbReference>
<feature type="region of interest" description="Disordered" evidence="7">
    <location>
        <begin position="1182"/>
        <end position="1231"/>
    </location>
</feature>
<proteinExistence type="predicted"/>
<dbReference type="InterPro" id="IPR014891">
    <property type="entry name" value="DWNN_domain"/>
</dbReference>
<feature type="compositionally biased region" description="Acidic residues" evidence="7">
    <location>
        <begin position="857"/>
        <end position="868"/>
    </location>
</feature>
<dbReference type="GO" id="GO:0003676">
    <property type="term" value="F:nucleic acid binding"/>
    <property type="evidence" value="ECO:0007669"/>
    <property type="project" value="InterPro"/>
</dbReference>
<feature type="compositionally biased region" description="Polar residues" evidence="7">
    <location>
        <begin position="870"/>
        <end position="883"/>
    </location>
</feature>
<feature type="compositionally biased region" description="Polar residues" evidence="7">
    <location>
        <begin position="1210"/>
        <end position="1219"/>
    </location>
</feature>
<comment type="subcellular location">
    <subcellularLocation>
        <location evidence="1">Nucleus</location>
    </subcellularLocation>
</comment>
<dbReference type="SMART" id="SM01180">
    <property type="entry name" value="DWNN"/>
    <property type="match status" value="1"/>
</dbReference>
<dbReference type="PROSITE" id="PS50089">
    <property type="entry name" value="ZF_RING_2"/>
    <property type="match status" value="1"/>
</dbReference>
<dbReference type="PANTHER" id="PTHR15439:SF0">
    <property type="entry name" value="CELL DIVISION CYCLE AND APOPTOSIS REGULATOR PROTEIN 1-RELATED"/>
    <property type="match status" value="1"/>
</dbReference>
<dbReference type="Gene3D" id="3.10.20.90">
    <property type="entry name" value="Phosphatidylinositol 3-kinase Catalytic Subunit, Chain A, domain 1"/>
    <property type="match status" value="1"/>
</dbReference>
<protein>
    <submittedName>
        <fullName evidence="11">E3 ubiquitin-protein ligase RBBP6</fullName>
    </submittedName>
</protein>
<dbReference type="InterPro" id="IPR013083">
    <property type="entry name" value="Znf_RING/FYVE/PHD"/>
</dbReference>
<feature type="compositionally biased region" description="Basic residues" evidence="7">
    <location>
        <begin position="1394"/>
        <end position="1415"/>
    </location>
</feature>
<feature type="domain" description="RING-type" evidence="8">
    <location>
        <begin position="229"/>
        <end position="270"/>
    </location>
</feature>
<dbReference type="PROSITE" id="PS50158">
    <property type="entry name" value="ZF_CCHC"/>
    <property type="match status" value="1"/>
</dbReference>
<dbReference type="InterPro" id="IPR033489">
    <property type="entry name" value="RBBP6"/>
</dbReference>
<evidence type="ECO:0000259" key="8">
    <source>
        <dbReference type="PROSITE" id="PS50089"/>
    </source>
</evidence>
<feature type="compositionally biased region" description="Acidic residues" evidence="7">
    <location>
        <begin position="1426"/>
        <end position="1439"/>
    </location>
</feature>
<evidence type="ECO:0000313" key="13">
    <source>
        <dbReference type="Proteomes" id="UP000070412"/>
    </source>
</evidence>
<dbReference type="SUPFAM" id="SSF57756">
    <property type="entry name" value="Retrovirus zinc finger-like domains"/>
    <property type="match status" value="1"/>
</dbReference>